<organism evidence="2 3">
    <name type="scientific">Gemmata massiliana</name>
    <dbReference type="NCBI Taxonomy" id="1210884"/>
    <lineage>
        <taxon>Bacteria</taxon>
        <taxon>Pseudomonadati</taxon>
        <taxon>Planctomycetota</taxon>
        <taxon>Planctomycetia</taxon>
        <taxon>Gemmatales</taxon>
        <taxon>Gemmataceae</taxon>
        <taxon>Gemmata</taxon>
    </lineage>
</organism>
<protein>
    <submittedName>
        <fullName evidence="2">Uncharacterized protein</fullName>
    </submittedName>
</protein>
<gene>
    <name evidence="2" type="ORF">SOIL9_81270</name>
</gene>
<evidence type="ECO:0000256" key="1">
    <source>
        <dbReference type="SAM" id="MobiDB-lite"/>
    </source>
</evidence>
<proteinExistence type="predicted"/>
<feature type="compositionally biased region" description="Basic and acidic residues" evidence="1">
    <location>
        <begin position="1"/>
        <end position="10"/>
    </location>
</feature>
<evidence type="ECO:0000313" key="2">
    <source>
        <dbReference type="EMBL" id="VTS00608.1"/>
    </source>
</evidence>
<dbReference type="Proteomes" id="UP000464178">
    <property type="component" value="Chromosome"/>
</dbReference>
<sequence length="105" mass="11484">MTRDAIDPRSGKLSPLSTETSPQLSEEIKVYIGLSDQVYVEPPRKRVGGRDQVYVTGATKCAGITPERDQVYVENSDEDELACKNFCPACEQRFPTRGTTGAAVS</sequence>
<keyword evidence="3" id="KW-1185">Reference proteome</keyword>
<name>A0A6P2DJV1_9BACT</name>
<feature type="region of interest" description="Disordered" evidence="1">
    <location>
        <begin position="1"/>
        <end position="21"/>
    </location>
</feature>
<dbReference type="EMBL" id="LR593886">
    <property type="protein sequence ID" value="VTS00608.1"/>
    <property type="molecule type" value="Genomic_DNA"/>
</dbReference>
<dbReference type="AlphaFoldDB" id="A0A6P2DJV1"/>
<reference evidence="2 3" key="1">
    <citation type="submission" date="2019-05" db="EMBL/GenBank/DDBJ databases">
        <authorList>
            <consortium name="Science for Life Laboratories"/>
        </authorList>
    </citation>
    <scope>NUCLEOTIDE SEQUENCE [LARGE SCALE GENOMIC DNA]</scope>
    <source>
        <strain evidence="2">Soil9</strain>
    </source>
</reference>
<accession>A0A6P2DJV1</accession>
<evidence type="ECO:0000313" key="3">
    <source>
        <dbReference type="Proteomes" id="UP000464178"/>
    </source>
</evidence>
<dbReference type="KEGG" id="gms:SOIL9_81270"/>